<reference evidence="3 4" key="1">
    <citation type="journal article" date="2023" name="Nat. Commun.">
        <title>Origin of minicircular mitochondrial genomes in red algae.</title>
        <authorList>
            <person name="Lee Y."/>
            <person name="Cho C.H."/>
            <person name="Lee Y.M."/>
            <person name="Park S.I."/>
            <person name="Yang J.H."/>
            <person name="West J.A."/>
            <person name="Bhattacharya D."/>
            <person name="Yoon H.S."/>
        </authorList>
    </citation>
    <scope>NUCLEOTIDE SEQUENCE [LARGE SCALE GENOMIC DNA]</scope>
    <source>
        <strain evidence="3 4">CCMP1338</strain>
        <tissue evidence="3">Whole cell</tissue>
    </source>
</reference>
<evidence type="ECO:0000256" key="2">
    <source>
        <dbReference type="SAM" id="MobiDB-lite"/>
    </source>
</evidence>
<sequence length="277" mass="30926">MEGRKEPGLKPVRSLTKRRTVCLTKTKRSASTEVEFLVQVGETADEGAGELGSQEGSKRKFSGGEASQVVNMVVEYLSDIVLEEGCVEFRGDGCRQYFAVDSTGDSGRIRIFPSRSVATVENTGRDMRGVQEGVNKFVQLGSGAQFQTGVEGSVQISKHKEEANLKISKLRQQMEDLRNVKAGALDEHWGPNDWCTTISTIVALIYFYKLQLNGYTTRTAEEEAAWLIGKGCRQFARYRKRFEENGTVGTPLRGKWKREAAPQRNFKNQNTPTEQNI</sequence>
<evidence type="ECO:0000256" key="1">
    <source>
        <dbReference type="SAM" id="Coils"/>
    </source>
</evidence>
<accession>A0AAV8V305</accession>
<name>A0AAV8V305_9RHOD</name>
<dbReference type="AlphaFoldDB" id="A0AAV8V305"/>
<feature type="region of interest" description="Disordered" evidence="2">
    <location>
        <begin position="249"/>
        <end position="277"/>
    </location>
</feature>
<dbReference type="Proteomes" id="UP001157974">
    <property type="component" value="Unassembled WGS sequence"/>
</dbReference>
<dbReference type="EMBL" id="JAMWBK010000002">
    <property type="protein sequence ID" value="KAJ8907808.1"/>
    <property type="molecule type" value="Genomic_DNA"/>
</dbReference>
<evidence type="ECO:0000313" key="3">
    <source>
        <dbReference type="EMBL" id="KAJ8907808.1"/>
    </source>
</evidence>
<gene>
    <name evidence="3" type="ORF">NDN08_007912</name>
</gene>
<evidence type="ECO:0000313" key="4">
    <source>
        <dbReference type="Proteomes" id="UP001157974"/>
    </source>
</evidence>
<proteinExistence type="predicted"/>
<feature type="coiled-coil region" evidence="1">
    <location>
        <begin position="160"/>
        <end position="187"/>
    </location>
</feature>
<protein>
    <submittedName>
        <fullName evidence="3">Uncharacterized protein</fullName>
    </submittedName>
</protein>
<comment type="caution">
    <text evidence="3">The sequence shown here is derived from an EMBL/GenBank/DDBJ whole genome shotgun (WGS) entry which is preliminary data.</text>
</comment>
<feature type="compositionally biased region" description="Polar residues" evidence="2">
    <location>
        <begin position="265"/>
        <end position="277"/>
    </location>
</feature>
<keyword evidence="4" id="KW-1185">Reference proteome</keyword>
<keyword evidence="1" id="KW-0175">Coiled coil</keyword>
<organism evidence="3 4">
    <name type="scientific">Rhodosorus marinus</name>
    <dbReference type="NCBI Taxonomy" id="101924"/>
    <lineage>
        <taxon>Eukaryota</taxon>
        <taxon>Rhodophyta</taxon>
        <taxon>Stylonematophyceae</taxon>
        <taxon>Stylonematales</taxon>
        <taxon>Stylonemataceae</taxon>
        <taxon>Rhodosorus</taxon>
    </lineage>
</organism>